<dbReference type="EMBL" id="HACM01000358">
    <property type="protein sequence ID" value="CRZ00800.1"/>
    <property type="molecule type" value="Transcribed_RNA"/>
</dbReference>
<proteinExistence type="predicted"/>
<sequence length="103" mass="11477">MDQGDINAYEDETVLLSRDPALILARIRHVEEQVSAQRVAVYEAASAASRGHDTFCRRGPIFFRSNSPADAVVLQNEILEKLLSRLDSLEKKSRLVSCTSLNC</sequence>
<name>A0A0H5QFT9_9EUKA</name>
<organism evidence="1">
    <name type="scientific">Spongospora subterranea</name>
    <dbReference type="NCBI Taxonomy" id="70186"/>
    <lineage>
        <taxon>Eukaryota</taxon>
        <taxon>Sar</taxon>
        <taxon>Rhizaria</taxon>
        <taxon>Endomyxa</taxon>
        <taxon>Phytomyxea</taxon>
        <taxon>Plasmodiophorida</taxon>
        <taxon>Plasmodiophoridae</taxon>
        <taxon>Spongospora</taxon>
    </lineage>
</organism>
<reference evidence="1" key="1">
    <citation type="submission" date="2015-04" db="EMBL/GenBank/DDBJ databases">
        <title>The genome sequence of the plant pathogenic Rhizarian Plasmodiophora brassicae reveals insights in its biotrophic life cycle and the origin of chitin synthesis.</title>
        <authorList>
            <person name="Schwelm A."/>
            <person name="Fogelqvist J."/>
            <person name="Knaust A."/>
            <person name="Julke S."/>
            <person name="Lilja T."/>
            <person name="Dhandapani V."/>
            <person name="Bonilla-Rosso G."/>
            <person name="Karlsson M."/>
            <person name="Shevchenko A."/>
            <person name="Choi S.R."/>
            <person name="Kim H.G."/>
            <person name="Park J.Y."/>
            <person name="Lim Y.P."/>
            <person name="Ludwig-Muller J."/>
            <person name="Dixelius C."/>
        </authorList>
    </citation>
    <scope>NUCLEOTIDE SEQUENCE</scope>
    <source>
        <tissue evidence="1">Potato root galls</tissue>
    </source>
</reference>
<protein>
    <submittedName>
        <fullName evidence="1">Uncharacterized protein</fullName>
    </submittedName>
</protein>
<evidence type="ECO:0000313" key="1">
    <source>
        <dbReference type="EMBL" id="CRZ00800.1"/>
    </source>
</evidence>
<dbReference type="AlphaFoldDB" id="A0A0H5QFT9"/>
<accession>A0A0H5QFT9</accession>